<dbReference type="EMBL" id="CADCUX010000237">
    <property type="protein sequence ID" value="CAA9402949.1"/>
    <property type="molecule type" value="Genomic_DNA"/>
</dbReference>
<proteinExistence type="predicted"/>
<reference evidence="2" key="1">
    <citation type="submission" date="2020-02" db="EMBL/GenBank/DDBJ databases">
        <authorList>
            <person name="Meier V. D."/>
        </authorList>
    </citation>
    <scope>NUCLEOTIDE SEQUENCE</scope>
    <source>
        <strain evidence="2">AVDCRST_MAG51</strain>
    </source>
</reference>
<protein>
    <submittedName>
        <fullName evidence="2">Uncharacterized protein</fullName>
    </submittedName>
</protein>
<evidence type="ECO:0000256" key="1">
    <source>
        <dbReference type="SAM" id="MobiDB-lite"/>
    </source>
</evidence>
<sequence length="217" mass="23415">MGFMSRLFGGSAPQPADRKAVPSRSPHASAAHAASTRGASNSPQSVRKELVRVVTRDTLQNNGVPVDWIKVEPLTTAQQGRETGVHVRLCVQQWDPRLMIHAVALQQNLEKRIHALDPLAEQWLMGISWQFALKDQSQCPPLPHPGSWTAPPPEVSAVIGQVAASEGNADVISGPTRIGGGQTSDARKDLEKLLGERDADFQTSQAGGFQKTQPVKL</sequence>
<evidence type="ECO:0000313" key="2">
    <source>
        <dbReference type="EMBL" id="CAA9402949.1"/>
    </source>
</evidence>
<feature type="compositionally biased region" description="Polar residues" evidence="1">
    <location>
        <begin position="201"/>
        <end position="217"/>
    </location>
</feature>
<organism evidence="2">
    <name type="scientific">uncultured Ramlibacter sp</name>
    <dbReference type="NCBI Taxonomy" id="260755"/>
    <lineage>
        <taxon>Bacteria</taxon>
        <taxon>Pseudomonadati</taxon>
        <taxon>Pseudomonadota</taxon>
        <taxon>Betaproteobacteria</taxon>
        <taxon>Burkholderiales</taxon>
        <taxon>Comamonadaceae</taxon>
        <taxon>Ramlibacter</taxon>
        <taxon>environmental samples</taxon>
    </lineage>
</organism>
<feature type="region of interest" description="Disordered" evidence="1">
    <location>
        <begin position="196"/>
        <end position="217"/>
    </location>
</feature>
<feature type="region of interest" description="Disordered" evidence="1">
    <location>
        <begin position="1"/>
        <end position="46"/>
    </location>
</feature>
<gene>
    <name evidence="2" type="ORF">AVDCRST_MAG51-981</name>
</gene>
<dbReference type="AlphaFoldDB" id="A0A6J4P7C2"/>
<accession>A0A6J4P7C2</accession>
<feature type="compositionally biased region" description="Low complexity" evidence="1">
    <location>
        <begin position="22"/>
        <end position="40"/>
    </location>
</feature>
<name>A0A6J4P7C2_9BURK</name>